<dbReference type="Gene3D" id="3.40.50.300">
    <property type="entry name" value="P-loop containing nucleotide triphosphate hydrolases"/>
    <property type="match status" value="1"/>
</dbReference>
<gene>
    <name evidence="1" type="ORF">ENJ10_07630</name>
</gene>
<proteinExistence type="predicted"/>
<dbReference type="InterPro" id="IPR027417">
    <property type="entry name" value="P-loop_NTPase"/>
</dbReference>
<reference evidence="1" key="1">
    <citation type="journal article" date="2020" name="mSystems">
        <title>Genome- and Community-Level Interaction Insights into Carbon Utilization and Element Cycling Functions of Hydrothermarchaeota in Hydrothermal Sediment.</title>
        <authorList>
            <person name="Zhou Z."/>
            <person name="Liu Y."/>
            <person name="Xu W."/>
            <person name="Pan J."/>
            <person name="Luo Z.H."/>
            <person name="Li M."/>
        </authorList>
    </citation>
    <scope>NUCLEOTIDE SEQUENCE [LARGE SCALE GENOMIC DNA]</scope>
    <source>
        <strain evidence="1">HyVt-456</strain>
    </source>
</reference>
<sequence>MQILVGTKLKNWLKLTGRHFREIPADKLAMALKLTITTYFRNDRYEAKELQAYGDKIRNAVIHPQPVFVLGHWRSGTSHLHQLLSLGKQFTFPTVFDIYSPHSFLYTAPMLEEKMAKAGEQKRPMDQMKIKFNDPGEDEFALAVMSLMSPVLAWVFPKSTAFYDRYLTFEEVDQKEIDYWKEQFLYFMKKLNTRNPKPVILKSPQHTARIKLLREMFPRARFIHVHRNPYDVYNSTVKLYEKTVRPMQMTDSIDANQMREGIIGRYRNMYRNFFTESALLPADQFLDVSYEELDRQPLQLIERIFRHFGFEDYASYKPLLEAHLESIGSYKKNKYSPVAEPWLSRINREWAFAFDKWNYPLNREN</sequence>
<dbReference type="InterPro" id="IPR052736">
    <property type="entry name" value="Stf3_sulfotransferase"/>
</dbReference>
<protein>
    <submittedName>
        <fullName evidence="1">Sulfotransferase</fullName>
    </submittedName>
</protein>
<dbReference type="EMBL" id="DRLD01000213">
    <property type="protein sequence ID" value="HED10544.1"/>
    <property type="molecule type" value="Genomic_DNA"/>
</dbReference>
<dbReference type="PANTHER" id="PTHR36451:SF1">
    <property type="entry name" value="OMEGA-HYDROXY-BETA-DIHYDROMENAQUINONE-9 SULFOTRANSFERASE STF3"/>
    <property type="match status" value="1"/>
</dbReference>
<accession>A0A7V1LZM0</accession>
<dbReference type="PANTHER" id="PTHR36451">
    <property type="entry name" value="PAPS-DEPENDENT SULFOTRANSFERASE STF3"/>
    <property type="match status" value="1"/>
</dbReference>
<dbReference type="AlphaFoldDB" id="A0A7V1LZM0"/>
<comment type="caution">
    <text evidence="1">The sequence shown here is derived from an EMBL/GenBank/DDBJ whole genome shotgun (WGS) entry which is preliminary data.</text>
</comment>
<dbReference type="Proteomes" id="UP000886005">
    <property type="component" value="Unassembled WGS sequence"/>
</dbReference>
<organism evidence="1">
    <name type="scientific">Caldithrix abyssi</name>
    <dbReference type="NCBI Taxonomy" id="187145"/>
    <lineage>
        <taxon>Bacteria</taxon>
        <taxon>Pseudomonadati</taxon>
        <taxon>Calditrichota</taxon>
        <taxon>Calditrichia</taxon>
        <taxon>Calditrichales</taxon>
        <taxon>Calditrichaceae</taxon>
        <taxon>Caldithrix</taxon>
    </lineage>
</organism>
<name>A0A7V1LZM0_CALAY</name>
<evidence type="ECO:0000313" key="1">
    <source>
        <dbReference type="EMBL" id="HED10544.1"/>
    </source>
</evidence>
<dbReference type="SUPFAM" id="SSF52540">
    <property type="entry name" value="P-loop containing nucleoside triphosphate hydrolases"/>
    <property type="match status" value="1"/>
</dbReference>
<dbReference type="Pfam" id="PF13469">
    <property type="entry name" value="Sulfotransfer_3"/>
    <property type="match status" value="1"/>
</dbReference>